<protein>
    <recommendedName>
        <fullName evidence="3">Phage head morphogenesis domain-containing protein</fullName>
    </recommendedName>
</protein>
<feature type="non-terminal residue" evidence="2">
    <location>
        <position position="1"/>
    </location>
</feature>
<evidence type="ECO:0000256" key="1">
    <source>
        <dbReference type="SAM" id="MobiDB-lite"/>
    </source>
</evidence>
<reference evidence="2" key="1">
    <citation type="journal article" date="2015" name="Nature">
        <title>Complex archaea that bridge the gap between prokaryotes and eukaryotes.</title>
        <authorList>
            <person name="Spang A."/>
            <person name="Saw J.H."/>
            <person name="Jorgensen S.L."/>
            <person name="Zaremba-Niedzwiedzka K."/>
            <person name="Martijn J."/>
            <person name="Lind A.E."/>
            <person name="van Eijk R."/>
            <person name="Schleper C."/>
            <person name="Guy L."/>
            <person name="Ettema T.J."/>
        </authorList>
    </citation>
    <scope>NUCLEOTIDE SEQUENCE</scope>
</reference>
<comment type="caution">
    <text evidence="2">The sequence shown here is derived from an EMBL/GenBank/DDBJ whole genome shotgun (WGS) entry which is preliminary data.</text>
</comment>
<organism evidence="2">
    <name type="scientific">marine sediment metagenome</name>
    <dbReference type="NCBI Taxonomy" id="412755"/>
    <lineage>
        <taxon>unclassified sequences</taxon>
        <taxon>metagenomes</taxon>
        <taxon>ecological metagenomes</taxon>
    </lineage>
</organism>
<name>A0A0F9FXS7_9ZZZZ</name>
<evidence type="ECO:0008006" key="3">
    <source>
        <dbReference type="Google" id="ProtNLM"/>
    </source>
</evidence>
<evidence type="ECO:0000313" key="2">
    <source>
        <dbReference type="EMBL" id="KKL83046.1"/>
    </source>
</evidence>
<dbReference type="EMBL" id="LAZR01022099">
    <property type="protein sequence ID" value="KKL83046.1"/>
    <property type="molecule type" value="Genomic_DNA"/>
</dbReference>
<gene>
    <name evidence="2" type="ORF">LCGC14_1978700</name>
</gene>
<proteinExistence type="predicted"/>
<sequence>YSRRFGAREASEGRLQILSLMEEGDEAEVALTVTKRLDEWSEKRAGKIALRESTQFAAAASKVLFVAGGVTLLRWVASADACPFCAELDGRVVGVEKDFVNAGEPIDGGPKAGPPMKPSSNVGHPPVHGGCECDIVPE</sequence>
<accession>A0A0F9FXS7</accession>
<feature type="region of interest" description="Disordered" evidence="1">
    <location>
        <begin position="104"/>
        <end position="129"/>
    </location>
</feature>
<dbReference type="AlphaFoldDB" id="A0A0F9FXS7"/>